<dbReference type="KEGG" id="hhy:Halhy_0342"/>
<dbReference type="RefSeq" id="WP_013762818.1">
    <property type="nucleotide sequence ID" value="NC_015510.1"/>
</dbReference>
<dbReference type="eggNOG" id="COG1629">
    <property type="taxonomic scope" value="Bacteria"/>
</dbReference>
<feature type="signal peptide" evidence="8">
    <location>
        <begin position="1"/>
        <end position="24"/>
    </location>
</feature>
<keyword evidence="3 7" id="KW-1134">Transmembrane beta strand</keyword>
<dbReference type="PROSITE" id="PS52016">
    <property type="entry name" value="TONB_DEPENDENT_REC_3"/>
    <property type="match status" value="1"/>
</dbReference>
<sequence>MKNSYSALLQRLVLFVLLCLPAIAAIGQRTVSGKITDTDREGLPGVNVLLKGTAAGTVTELDGSFSLEVPSTGGSLVVSYVGYRTIEVALDAQSSYNITLEEDVSTLKELIVTGYTVDSRREATGAVSTVKAKDLSLVPSGNVEQQLAGRVAGVTVITNGAPGTNSQIRVRGFGSFGGNEPLYIVDGVPVGSTDFLNPGDIESTTVLKDAAAASIYGARAANGVIVYTTRKGSKNARKLSVIYDGLYGFTDPGNGQEMLNPQDFATWTAKGYTNSGILFDHPQFGKIGLGGSAPVIPDYINVGGRSGVVGSVDLNAEKAKYNVDPSRGAVYQVVRANKEGTNWFDEITRVAPITRHTLGFSGGSENSRFYFGLSTQRQAGILKYNEFNRHAFRANSEFNLSKKLRIGENLQFTYRQVLAPGISGDIGLADDENEILQAFRMPSIIPVYDEFGGYGGTAAKGFNNPRNPVATLDGGKDNRSHNIGLFGNLYAEYDLVPGLTLRTSLGGQYGSFYNWGYGRLQYENSENNSAFSYSEGGGFGFNWVVTNTANYKKKFGIHGVDVLVGQEAIKTGISRNINANGINPFSTDPDFVTISTLGSRNPPNSGLSTPVTFASYFGRVAYNMNDKYIVTALVRRDGSSRFGENNRYGVFPAFSAAWRISSEKFMENLKWIDDLKIRGGYGIMGNSNNVAPTNQFSLYGGNIGNSSYDINGSNSSAAEGFYRTRIGNPDAKWETSVTQNIGFDGTFFNGKLDVILDIWNKKTRDLLLQVPIPATNGPEAAAPTVNIAEMLNAGVDIQVITRGNLVGDLKYELNVTAGTLKNEITSLAPGLTYITSINPGYRGLEPIRNQLGQSISSFFGYQVTGLFQTAEEVAGAPAQDGKGVGRFRYADINKDGKIDPEDRTYLGSPVPKFSGGIGLTLTYKSFDLTAYANGVFGNKIFNASKWFTDFFPSFQGASQSVRIKDSWSPENRGATIPIFETASNFSTNQQANSFYIENGDYVRLQNLGIGYTLPQSLLGKFNITRLRVFASANNLLTITKYQGLDPSVGGNADTNFGIDIGNYPLTQSFNFGVNVGF</sequence>
<proteinExistence type="inferred from homology"/>
<feature type="chain" id="PRO_5003312245" evidence="8">
    <location>
        <begin position="25"/>
        <end position="1077"/>
    </location>
</feature>
<feature type="domain" description="TonB-dependent receptor plug" evidence="9">
    <location>
        <begin position="120"/>
        <end position="224"/>
    </location>
</feature>
<dbReference type="InterPro" id="IPR023997">
    <property type="entry name" value="TonB-dep_OMP_SusC/RagA_CS"/>
</dbReference>
<evidence type="ECO:0000256" key="7">
    <source>
        <dbReference type="PROSITE-ProRule" id="PRU01360"/>
    </source>
</evidence>
<dbReference type="Gene3D" id="2.60.40.1120">
    <property type="entry name" value="Carboxypeptidase-like, regulatory domain"/>
    <property type="match status" value="1"/>
</dbReference>
<dbReference type="Gene3D" id="2.170.130.10">
    <property type="entry name" value="TonB-dependent receptor, plug domain"/>
    <property type="match status" value="1"/>
</dbReference>
<dbReference type="AlphaFoldDB" id="F4KX26"/>
<protein>
    <submittedName>
        <fullName evidence="10">TonB-dependent receptor plug</fullName>
    </submittedName>
</protein>
<comment type="subcellular location">
    <subcellularLocation>
        <location evidence="1 7">Cell outer membrane</location>
        <topology evidence="1 7">Multi-pass membrane protein</topology>
    </subcellularLocation>
</comment>
<keyword evidence="8" id="KW-0732">Signal</keyword>
<evidence type="ECO:0000256" key="5">
    <source>
        <dbReference type="ARBA" id="ARBA00023136"/>
    </source>
</evidence>
<gene>
    <name evidence="10" type="ordered locus">Halhy_0342</name>
</gene>
<dbReference type="Gene3D" id="2.40.170.20">
    <property type="entry name" value="TonB-dependent receptor, beta-barrel domain"/>
    <property type="match status" value="1"/>
</dbReference>
<dbReference type="GO" id="GO:0009279">
    <property type="term" value="C:cell outer membrane"/>
    <property type="evidence" value="ECO:0007669"/>
    <property type="project" value="UniProtKB-SubCell"/>
</dbReference>
<dbReference type="InterPro" id="IPR023996">
    <property type="entry name" value="TonB-dep_OMP_SusC/RagA"/>
</dbReference>
<accession>F4KX26</accession>
<dbReference type="InterPro" id="IPR039426">
    <property type="entry name" value="TonB-dep_rcpt-like"/>
</dbReference>
<dbReference type="NCBIfam" id="TIGR04056">
    <property type="entry name" value="OMP_RagA_SusC"/>
    <property type="match status" value="1"/>
</dbReference>
<evidence type="ECO:0000256" key="8">
    <source>
        <dbReference type="SAM" id="SignalP"/>
    </source>
</evidence>
<evidence type="ECO:0000256" key="3">
    <source>
        <dbReference type="ARBA" id="ARBA00022452"/>
    </source>
</evidence>
<evidence type="ECO:0000256" key="2">
    <source>
        <dbReference type="ARBA" id="ARBA00022448"/>
    </source>
</evidence>
<dbReference type="InterPro" id="IPR036942">
    <property type="entry name" value="Beta-barrel_TonB_sf"/>
</dbReference>
<dbReference type="Pfam" id="PF13715">
    <property type="entry name" value="CarbopepD_reg_2"/>
    <property type="match status" value="1"/>
</dbReference>
<reference key="2">
    <citation type="submission" date="2011-04" db="EMBL/GenBank/DDBJ databases">
        <title>Complete sequence of chromosome of Haliscomenobacter hydrossis DSM 1100.</title>
        <authorList>
            <consortium name="US DOE Joint Genome Institute (JGI-PGF)"/>
            <person name="Lucas S."/>
            <person name="Han J."/>
            <person name="Lapidus A."/>
            <person name="Bruce D."/>
            <person name="Goodwin L."/>
            <person name="Pitluck S."/>
            <person name="Peters L."/>
            <person name="Kyrpides N."/>
            <person name="Mavromatis K."/>
            <person name="Ivanova N."/>
            <person name="Ovchinnikova G."/>
            <person name="Pagani I."/>
            <person name="Daligault H."/>
            <person name="Detter J.C."/>
            <person name="Han C."/>
            <person name="Land M."/>
            <person name="Hauser L."/>
            <person name="Markowitz V."/>
            <person name="Cheng J.-F."/>
            <person name="Hugenholtz P."/>
            <person name="Woyke T."/>
            <person name="Wu D."/>
            <person name="Verbarg S."/>
            <person name="Frueling A."/>
            <person name="Brambilla E."/>
            <person name="Klenk H.-P."/>
            <person name="Eisen J.A."/>
        </authorList>
    </citation>
    <scope>NUCLEOTIDE SEQUENCE</scope>
    <source>
        <strain>DSM 1100</strain>
    </source>
</reference>
<comment type="similarity">
    <text evidence="7">Belongs to the TonB-dependent receptor family.</text>
</comment>
<dbReference type="STRING" id="760192.Halhy_0342"/>
<evidence type="ECO:0000256" key="1">
    <source>
        <dbReference type="ARBA" id="ARBA00004571"/>
    </source>
</evidence>
<evidence type="ECO:0000256" key="6">
    <source>
        <dbReference type="ARBA" id="ARBA00023237"/>
    </source>
</evidence>
<evidence type="ECO:0000313" key="10">
    <source>
        <dbReference type="EMBL" id="AEE48254.1"/>
    </source>
</evidence>
<dbReference type="SUPFAM" id="SSF56935">
    <property type="entry name" value="Porins"/>
    <property type="match status" value="1"/>
</dbReference>
<dbReference type="HOGENOM" id="CLU_004317_0_2_10"/>
<dbReference type="Pfam" id="PF07715">
    <property type="entry name" value="Plug"/>
    <property type="match status" value="1"/>
</dbReference>
<organism evidence="10 11">
    <name type="scientific">Haliscomenobacter hydrossis (strain ATCC 27775 / DSM 1100 / LMG 10767 / O)</name>
    <dbReference type="NCBI Taxonomy" id="760192"/>
    <lineage>
        <taxon>Bacteria</taxon>
        <taxon>Pseudomonadati</taxon>
        <taxon>Bacteroidota</taxon>
        <taxon>Saprospiria</taxon>
        <taxon>Saprospirales</taxon>
        <taxon>Haliscomenobacteraceae</taxon>
        <taxon>Haliscomenobacter</taxon>
    </lineage>
</organism>
<keyword evidence="4 7" id="KW-0812">Transmembrane</keyword>
<dbReference type="SUPFAM" id="SSF49464">
    <property type="entry name" value="Carboxypeptidase regulatory domain-like"/>
    <property type="match status" value="1"/>
</dbReference>
<dbReference type="OrthoDB" id="9768177at2"/>
<dbReference type="InterPro" id="IPR008969">
    <property type="entry name" value="CarboxyPept-like_regulatory"/>
</dbReference>
<name>F4KX26_HALH1</name>
<reference evidence="10 11" key="1">
    <citation type="journal article" date="2011" name="Stand. Genomic Sci.">
        <title>Complete genome sequence of Haliscomenobacter hydrossis type strain (O).</title>
        <authorList>
            <consortium name="US DOE Joint Genome Institute (JGI-PGF)"/>
            <person name="Daligault H."/>
            <person name="Lapidus A."/>
            <person name="Zeytun A."/>
            <person name="Nolan M."/>
            <person name="Lucas S."/>
            <person name="Del Rio T.G."/>
            <person name="Tice H."/>
            <person name="Cheng J.F."/>
            <person name="Tapia R."/>
            <person name="Han C."/>
            <person name="Goodwin L."/>
            <person name="Pitluck S."/>
            <person name="Liolios K."/>
            <person name="Pagani I."/>
            <person name="Ivanova N."/>
            <person name="Huntemann M."/>
            <person name="Mavromatis K."/>
            <person name="Mikhailova N."/>
            <person name="Pati A."/>
            <person name="Chen A."/>
            <person name="Palaniappan K."/>
            <person name="Land M."/>
            <person name="Hauser L."/>
            <person name="Brambilla E.M."/>
            <person name="Rohde M."/>
            <person name="Verbarg S."/>
            <person name="Goker M."/>
            <person name="Bristow J."/>
            <person name="Eisen J.A."/>
            <person name="Markowitz V."/>
            <person name="Hugenholtz P."/>
            <person name="Kyrpides N.C."/>
            <person name="Klenk H.P."/>
            <person name="Woyke T."/>
        </authorList>
    </citation>
    <scope>NUCLEOTIDE SEQUENCE [LARGE SCALE GENOMIC DNA]</scope>
    <source>
        <strain evidence="11">ATCC 27775 / DSM 1100 / LMG 10767 / O</strain>
    </source>
</reference>
<keyword evidence="10" id="KW-0675">Receptor</keyword>
<dbReference type="Proteomes" id="UP000008461">
    <property type="component" value="Chromosome"/>
</dbReference>
<evidence type="ECO:0000259" key="9">
    <source>
        <dbReference type="Pfam" id="PF07715"/>
    </source>
</evidence>
<evidence type="ECO:0000256" key="4">
    <source>
        <dbReference type="ARBA" id="ARBA00022692"/>
    </source>
</evidence>
<keyword evidence="11" id="KW-1185">Reference proteome</keyword>
<dbReference type="EMBL" id="CP002691">
    <property type="protein sequence ID" value="AEE48254.1"/>
    <property type="molecule type" value="Genomic_DNA"/>
</dbReference>
<keyword evidence="6 7" id="KW-0998">Cell outer membrane</keyword>
<dbReference type="NCBIfam" id="TIGR04057">
    <property type="entry name" value="SusC_RagA_signa"/>
    <property type="match status" value="1"/>
</dbReference>
<dbReference type="InterPro" id="IPR037066">
    <property type="entry name" value="Plug_dom_sf"/>
</dbReference>
<dbReference type="InterPro" id="IPR012910">
    <property type="entry name" value="Plug_dom"/>
</dbReference>
<keyword evidence="5 7" id="KW-0472">Membrane</keyword>
<evidence type="ECO:0000313" key="11">
    <source>
        <dbReference type="Proteomes" id="UP000008461"/>
    </source>
</evidence>
<keyword evidence="2 7" id="KW-0813">Transport</keyword>